<comment type="caution">
    <text evidence="1">The sequence shown here is derived from an EMBL/GenBank/DDBJ whole genome shotgun (WGS) entry which is preliminary data.</text>
</comment>
<keyword evidence="2" id="KW-1185">Reference proteome</keyword>
<sequence length="79" mass="9053">QVLDDLDEDLAEFEEFDDSDETSSSRATDELVADIRLLFELEADEEFDVEDEEDSEVGRVRGLFLLQRKEVPLSRGRSA</sequence>
<dbReference type="Proteomes" id="UP000835052">
    <property type="component" value="Unassembled WGS sequence"/>
</dbReference>
<organism evidence="1 2">
    <name type="scientific">Caenorhabditis auriculariae</name>
    <dbReference type="NCBI Taxonomy" id="2777116"/>
    <lineage>
        <taxon>Eukaryota</taxon>
        <taxon>Metazoa</taxon>
        <taxon>Ecdysozoa</taxon>
        <taxon>Nematoda</taxon>
        <taxon>Chromadorea</taxon>
        <taxon>Rhabditida</taxon>
        <taxon>Rhabditina</taxon>
        <taxon>Rhabditomorpha</taxon>
        <taxon>Rhabditoidea</taxon>
        <taxon>Rhabditidae</taxon>
        <taxon>Peloderinae</taxon>
        <taxon>Caenorhabditis</taxon>
    </lineage>
</organism>
<feature type="non-terminal residue" evidence="1">
    <location>
        <position position="1"/>
    </location>
</feature>
<accession>A0A8S1HXH3</accession>
<proteinExistence type="predicted"/>
<evidence type="ECO:0000313" key="2">
    <source>
        <dbReference type="Proteomes" id="UP000835052"/>
    </source>
</evidence>
<dbReference type="EMBL" id="CAJGYM010000172">
    <property type="protein sequence ID" value="CAD6199384.1"/>
    <property type="molecule type" value="Genomic_DNA"/>
</dbReference>
<protein>
    <submittedName>
        <fullName evidence="1">Uncharacterized protein</fullName>
    </submittedName>
</protein>
<evidence type="ECO:0000313" key="1">
    <source>
        <dbReference type="EMBL" id="CAD6199384.1"/>
    </source>
</evidence>
<reference evidence="1" key="1">
    <citation type="submission" date="2020-10" db="EMBL/GenBank/DDBJ databases">
        <authorList>
            <person name="Kikuchi T."/>
        </authorList>
    </citation>
    <scope>NUCLEOTIDE SEQUENCE</scope>
    <source>
        <strain evidence="1">NKZ352</strain>
    </source>
</reference>
<dbReference type="AlphaFoldDB" id="A0A8S1HXH3"/>
<gene>
    <name evidence="1" type="ORF">CAUJ_LOCUS15287</name>
</gene>
<name>A0A8S1HXH3_9PELO</name>